<keyword evidence="6 9" id="KW-1133">Transmembrane helix</keyword>
<evidence type="ECO:0000256" key="8">
    <source>
        <dbReference type="ARBA" id="ARBA00023288"/>
    </source>
</evidence>
<name>A0A1Y2HCX7_9FUNG</name>
<evidence type="ECO:0000313" key="12">
    <source>
        <dbReference type="EMBL" id="ORZ31771.1"/>
    </source>
</evidence>
<dbReference type="PANTHER" id="PTHR34296">
    <property type="entry name" value="TRANSCRIPTIONAL ACTIVATOR PROTEIN MED"/>
    <property type="match status" value="1"/>
</dbReference>
<evidence type="ECO:0000259" key="11">
    <source>
        <dbReference type="Pfam" id="PF02608"/>
    </source>
</evidence>
<dbReference type="Proteomes" id="UP000193411">
    <property type="component" value="Unassembled WGS sequence"/>
</dbReference>
<feature type="transmembrane region" description="Helical" evidence="9">
    <location>
        <begin position="745"/>
        <end position="766"/>
    </location>
</feature>
<dbReference type="Pfam" id="PF24681">
    <property type="entry name" value="Kelch_KLHDC2_KLHL20_DRC7"/>
    <property type="match status" value="1"/>
</dbReference>
<dbReference type="Gene3D" id="2.120.10.80">
    <property type="entry name" value="Kelch-type beta propeller"/>
    <property type="match status" value="2"/>
</dbReference>
<evidence type="ECO:0000256" key="9">
    <source>
        <dbReference type="SAM" id="Phobius"/>
    </source>
</evidence>
<evidence type="ECO:0000313" key="13">
    <source>
        <dbReference type="Proteomes" id="UP000193411"/>
    </source>
</evidence>
<keyword evidence="7 9" id="KW-0472">Membrane</keyword>
<keyword evidence="8" id="KW-0449">Lipoprotein</keyword>
<feature type="transmembrane region" description="Helical" evidence="9">
    <location>
        <begin position="778"/>
        <end position="803"/>
    </location>
</feature>
<keyword evidence="4 9" id="KW-0812">Transmembrane</keyword>
<evidence type="ECO:0000256" key="7">
    <source>
        <dbReference type="ARBA" id="ARBA00023136"/>
    </source>
</evidence>
<evidence type="ECO:0000256" key="4">
    <source>
        <dbReference type="ARBA" id="ARBA00022692"/>
    </source>
</evidence>
<dbReference type="InterPro" id="IPR050957">
    <property type="entry name" value="BMP_lipoprotein"/>
</dbReference>
<dbReference type="InterPro" id="IPR003760">
    <property type="entry name" value="PnrA-like"/>
</dbReference>
<evidence type="ECO:0000256" key="1">
    <source>
        <dbReference type="ARBA" id="ARBA00004141"/>
    </source>
</evidence>
<evidence type="ECO:0000256" key="2">
    <source>
        <dbReference type="ARBA" id="ARBA00004236"/>
    </source>
</evidence>
<dbReference type="Pfam" id="PF00003">
    <property type="entry name" value="7tm_3"/>
    <property type="match status" value="1"/>
</dbReference>
<dbReference type="InterPro" id="IPR015915">
    <property type="entry name" value="Kelch-typ_b-propeller"/>
</dbReference>
<dbReference type="GO" id="GO:0005886">
    <property type="term" value="C:plasma membrane"/>
    <property type="evidence" value="ECO:0007669"/>
    <property type="project" value="UniProtKB-SubCell"/>
</dbReference>
<dbReference type="SUPFAM" id="SSF117281">
    <property type="entry name" value="Kelch motif"/>
    <property type="match status" value="1"/>
</dbReference>
<dbReference type="AlphaFoldDB" id="A0A1Y2HCX7"/>
<organism evidence="12 13">
    <name type="scientific">Catenaria anguillulae PL171</name>
    <dbReference type="NCBI Taxonomy" id="765915"/>
    <lineage>
        <taxon>Eukaryota</taxon>
        <taxon>Fungi</taxon>
        <taxon>Fungi incertae sedis</taxon>
        <taxon>Blastocladiomycota</taxon>
        <taxon>Blastocladiomycetes</taxon>
        <taxon>Blastocladiales</taxon>
        <taxon>Catenariaceae</taxon>
        <taxon>Catenaria</taxon>
    </lineage>
</organism>
<evidence type="ECO:0000256" key="5">
    <source>
        <dbReference type="ARBA" id="ARBA00022729"/>
    </source>
</evidence>
<comment type="caution">
    <text evidence="12">The sequence shown here is derived from an EMBL/GenBank/DDBJ whole genome shotgun (WGS) entry which is preliminary data.</text>
</comment>
<dbReference type="CDD" id="cd06354">
    <property type="entry name" value="PBP1_PrnA-like"/>
    <property type="match status" value="1"/>
</dbReference>
<dbReference type="Pfam" id="PF02608">
    <property type="entry name" value="Bmp"/>
    <property type="match status" value="1"/>
</dbReference>
<evidence type="ECO:0008006" key="14">
    <source>
        <dbReference type="Google" id="ProtNLM"/>
    </source>
</evidence>
<evidence type="ECO:0000256" key="3">
    <source>
        <dbReference type="ARBA" id="ARBA00022475"/>
    </source>
</evidence>
<dbReference type="GO" id="GO:0004930">
    <property type="term" value="F:G protein-coupled receptor activity"/>
    <property type="evidence" value="ECO:0007669"/>
    <property type="project" value="InterPro"/>
</dbReference>
<dbReference type="Gene3D" id="3.40.50.2300">
    <property type="match status" value="2"/>
</dbReference>
<feature type="transmembrane region" description="Helical" evidence="9">
    <location>
        <begin position="710"/>
        <end position="733"/>
    </location>
</feature>
<dbReference type="PANTHER" id="PTHR34296:SF2">
    <property type="entry name" value="ABC TRANSPORTER GUANOSINE-BINDING PROTEIN NUPN"/>
    <property type="match status" value="1"/>
</dbReference>
<evidence type="ECO:0000256" key="6">
    <source>
        <dbReference type="ARBA" id="ARBA00022989"/>
    </source>
</evidence>
<keyword evidence="5" id="KW-0732">Signal</keyword>
<evidence type="ECO:0000259" key="10">
    <source>
        <dbReference type="Pfam" id="PF00003"/>
    </source>
</evidence>
<sequence length="844" mass="88585">MPFPHHVTATANDNPFIAEAIRGCQEASQAAAASGASAIQCRSAVIDGFIAASAMQAQWDALVTGNDDEVFIGLSFTYADVAAYLGPKYPSKVFAVVDSTVDVTASKNTIGVVFAEDQAGYLAGALAGVFTSSRKVGVIGGVPIPPVKRFVNGYLSGVLSLCPTCEVYNTYFPSFANVTGGQLSADGLLANGADVIFGAGGLTGSSGILRAAAQGAWAIGVDSDESRTTFLNRPEAPKLLSSALKRSDTAVKTVIESVKKGQRGGFNLALDASLDGVGLADLVTTAQRNFSTEVTVSLRASGDACATTTYSPRSTILNLIRSSLQRKLLTTGVFAGSGDLQPLAAPANKTWYDMAPYGERSQVLPNMQGHGAVVLAQTNKILVWGGQNQFAEFPQHVMVLDFDRFAWQKMPTNGVTVPSGRMFHAMAHDAQANAVWVFGGQTQIVNGNLAAAVLGDTWKLDVATRTWTQVTTSTSPSARTNVAHAQVGRAMWVYGGTTAAGIVQSDLWRFDMAAGTWAAMSATGDVPPALQHATMAAINSTHVLMYGGAQATALSNVLYILDTAALKWKVHKPSTLSSGGSGPPPAERVRAITVDDRRVLFTGGLSAQGALNSTWVWRMDEDRWDPNGYGSLPGQLHSHALVSFNQSATPGACTYTVDATTMTICTAQKVPAVVAISGVTNRPGGGVAVSFANPDPPPPPMGTVDAGVKWAVTVINIVGILLALGLVAFVLVNRGNKVVKAANPPFCLIILAGAILAHVGLIGSGWDMDGRSGMMQTAFLLGGGYTLMFSGLVTKIYLVYSIFSSKRIMKRKMAPYYLFAVLAFGVQMLLSGLWFVLDATPSCR</sequence>
<dbReference type="EMBL" id="MCFL01000055">
    <property type="protein sequence ID" value="ORZ31771.1"/>
    <property type="molecule type" value="Genomic_DNA"/>
</dbReference>
<feature type="domain" description="G-protein coupled receptors family 3 profile" evidence="10">
    <location>
        <begin position="705"/>
        <end position="841"/>
    </location>
</feature>
<dbReference type="InterPro" id="IPR017978">
    <property type="entry name" value="GPCR_3_C"/>
</dbReference>
<accession>A0A1Y2HCX7</accession>
<comment type="subcellular location">
    <subcellularLocation>
        <location evidence="2">Cell membrane</location>
    </subcellularLocation>
    <subcellularLocation>
        <location evidence="1">Membrane</location>
        <topology evidence="1">Multi-pass membrane protein</topology>
    </subcellularLocation>
</comment>
<dbReference type="STRING" id="765915.A0A1Y2HCX7"/>
<reference evidence="12 13" key="1">
    <citation type="submission" date="2016-07" db="EMBL/GenBank/DDBJ databases">
        <title>Pervasive Adenine N6-methylation of Active Genes in Fungi.</title>
        <authorList>
            <consortium name="DOE Joint Genome Institute"/>
            <person name="Mondo S.J."/>
            <person name="Dannebaum R.O."/>
            <person name="Kuo R.C."/>
            <person name="Labutti K."/>
            <person name="Haridas S."/>
            <person name="Kuo A."/>
            <person name="Salamov A."/>
            <person name="Ahrendt S.R."/>
            <person name="Lipzen A."/>
            <person name="Sullivan W."/>
            <person name="Andreopoulos W.B."/>
            <person name="Clum A."/>
            <person name="Lindquist E."/>
            <person name="Daum C."/>
            <person name="Ramamoorthy G.K."/>
            <person name="Gryganskyi A."/>
            <person name="Culley D."/>
            <person name="Magnuson J.K."/>
            <person name="James T.Y."/>
            <person name="O'Malley M.A."/>
            <person name="Stajich J.E."/>
            <person name="Spatafora J.W."/>
            <person name="Visel A."/>
            <person name="Grigoriev I.V."/>
        </authorList>
    </citation>
    <scope>NUCLEOTIDE SEQUENCE [LARGE SCALE GENOMIC DNA]</scope>
    <source>
        <strain evidence="12 13">PL171</strain>
    </source>
</reference>
<gene>
    <name evidence="12" type="ORF">BCR44DRAFT_1260556</name>
</gene>
<feature type="transmembrane region" description="Helical" evidence="9">
    <location>
        <begin position="815"/>
        <end position="837"/>
    </location>
</feature>
<keyword evidence="13" id="KW-1185">Reference proteome</keyword>
<protein>
    <recommendedName>
        <fullName evidence="14">Basic membrane protein-domain-containing protein</fullName>
    </recommendedName>
</protein>
<dbReference type="OrthoDB" id="2151837at2759"/>
<proteinExistence type="predicted"/>
<feature type="domain" description="ABC transporter substrate-binding protein PnrA-like" evidence="11">
    <location>
        <begin position="9"/>
        <end position="281"/>
    </location>
</feature>
<keyword evidence="3" id="KW-1003">Cell membrane</keyword>